<organism evidence="4 5">
    <name type="scientific">Protomyces lactucae-debilis</name>
    <dbReference type="NCBI Taxonomy" id="2754530"/>
    <lineage>
        <taxon>Eukaryota</taxon>
        <taxon>Fungi</taxon>
        <taxon>Dikarya</taxon>
        <taxon>Ascomycota</taxon>
        <taxon>Taphrinomycotina</taxon>
        <taxon>Taphrinomycetes</taxon>
        <taxon>Taphrinales</taxon>
        <taxon>Protomycetaceae</taxon>
        <taxon>Protomyces</taxon>
    </lineage>
</organism>
<dbReference type="InterPro" id="IPR036412">
    <property type="entry name" value="HAD-like_sf"/>
</dbReference>
<dbReference type="InterPro" id="IPR006439">
    <property type="entry name" value="HAD-SF_hydro_IA"/>
</dbReference>
<dbReference type="Gene3D" id="1.10.720.60">
    <property type="match status" value="1"/>
</dbReference>
<dbReference type="SFLD" id="SFLDG01133">
    <property type="entry name" value="C1.5.4:_Enolase-phosphatase_Li"/>
    <property type="match status" value="1"/>
</dbReference>
<dbReference type="SFLD" id="SFLDG01129">
    <property type="entry name" value="C1.5:_HAD__Beta-PGM__Phosphata"/>
    <property type="match status" value="1"/>
</dbReference>
<dbReference type="STRING" id="56484.A0A1Y2F8V2"/>
<dbReference type="PANTHER" id="PTHR20371:SF1">
    <property type="entry name" value="ENOLASE-PHOSPHATASE E1"/>
    <property type="match status" value="1"/>
</dbReference>
<dbReference type="AlphaFoldDB" id="A0A1Y2F8V2"/>
<dbReference type="NCBIfam" id="TIGR01691">
    <property type="entry name" value="enolase-ppase"/>
    <property type="match status" value="1"/>
</dbReference>
<dbReference type="GO" id="GO:0000287">
    <property type="term" value="F:magnesium ion binding"/>
    <property type="evidence" value="ECO:0007669"/>
    <property type="project" value="InterPro"/>
</dbReference>
<keyword evidence="1" id="KW-0028">Amino-acid biosynthesis</keyword>
<dbReference type="Pfam" id="PF00702">
    <property type="entry name" value="Hydrolase"/>
    <property type="match status" value="1"/>
</dbReference>
<dbReference type="PRINTS" id="PR00413">
    <property type="entry name" value="HADHALOGNASE"/>
</dbReference>
<dbReference type="SFLD" id="SFLDS00003">
    <property type="entry name" value="Haloacid_Dehalogenase"/>
    <property type="match status" value="1"/>
</dbReference>
<dbReference type="GO" id="GO:0043874">
    <property type="term" value="F:acireductone synthase activity"/>
    <property type="evidence" value="ECO:0007669"/>
    <property type="project" value="InterPro"/>
</dbReference>
<dbReference type="GeneID" id="63786265"/>
<dbReference type="InterPro" id="IPR023214">
    <property type="entry name" value="HAD_sf"/>
</dbReference>
<dbReference type="CDD" id="cd01629">
    <property type="entry name" value="HAD_EP"/>
    <property type="match status" value="1"/>
</dbReference>
<dbReference type="PANTHER" id="PTHR20371">
    <property type="entry name" value="ENOLASE-PHOSPHATASE E1"/>
    <property type="match status" value="1"/>
</dbReference>
<dbReference type="SUPFAM" id="SSF56784">
    <property type="entry name" value="HAD-like"/>
    <property type="match status" value="1"/>
</dbReference>
<evidence type="ECO:0000256" key="1">
    <source>
        <dbReference type="ARBA" id="ARBA00022605"/>
    </source>
</evidence>
<dbReference type="Proteomes" id="UP000193685">
    <property type="component" value="Unassembled WGS sequence"/>
</dbReference>
<keyword evidence="2" id="KW-0378">Hydrolase</keyword>
<dbReference type="OMA" id="LQGMVWE"/>
<gene>
    <name evidence="4" type="ORF">BCR37DRAFT_381316</name>
</gene>
<accession>A0A1Y2F8V2</accession>
<dbReference type="InterPro" id="IPR023943">
    <property type="entry name" value="Enolase-ppase_E1"/>
</dbReference>
<name>A0A1Y2F8V2_PROLT</name>
<dbReference type="OrthoDB" id="272500at2759"/>
<proteinExistence type="predicted"/>
<protein>
    <submittedName>
        <fullName evidence="4">Acireductone synthase-like protein</fullName>
    </submittedName>
</protein>
<sequence>MAFKALVLDIEGTTTPISFVTDVLFPHAEAQYASYIRQHWSSPAFAQIKASFAAEDEALVSSPETLISFVQTKHAKNEKHTAFKALQGQLWKSGYESGALKSMIYEDVPRAINRLGVPVSIYSSGSIDAQILLFKYSDRGDLTPHLQGYFDTSTAGPKIQASSYSKIVEKLRQSACDVLFLSDNVKEVEAAKEAGLQSYIVERPGNAPLSDTAKAAHRVITSFDTL</sequence>
<keyword evidence="5" id="KW-1185">Reference proteome</keyword>
<evidence type="ECO:0000256" key="3">
    <source>
        <dbReference type="ARBA" id="ARBA00023167"/>
    </source>
</evidence>
<evidence type="ECO:0000313" key="5">
    <source>
        <dbReference type="Proteomes" id="UP000193685"/>
    </source>
</evidence>
<evidence type="ECO:0000313" key="4">
    <source>
        <dbReference type="EMBL" id="ORY79884.1"/>
    </source>
</evidence>
<dbReference type="GO" id="GO:0019509">
    <property type="term" value="P:L-methionine salvage from methylthioadenosine"/>
    <property type="evidence" value="ECO:0007669"/>
    <property type="project" value="InterPro"/>
</dbReference>
<reference evidence="4 5" key="1">
    <citation type="submission" date="2016-07" db="EMBL/GenBank/DDBJ databases">
        <title>Pervasive Adenine N6-methylation of Active Genes in Fungi.</title>
        <authorList>
            <consortium name="DOE Joint Genome Institute"/>
            <person name="Mondo S.J."/>
            <person name="Dannebaum R.O."/>
            <person name="Kuo R.C."/>
            <person name="Labutti K."/>
            <person name="Haridas S."/>
            <person name="Kuo A."/>
            <person name="Salamov A."/>
            <person name="Ahrendt S.R."/>
            <person name="Lipzen A."/>
            <person name="Sullivan W."/>
            <person name="Andreopoulos W.B."/>
            <person name="Clum A."/>
            <person name="Lindquist E."/>
            <person name="Daum C."/>
            <person name="Ramamoorthy G.K."/>
            <person name="Gryganskyi A."/>
            <person name="Culley D."/>
            <person name="Magnuson J.K."/>
            <person name="James T.Y."/>
            <person name="O'Malley M.A."/>
            <person name="Stajich J.E."/>
            <person name="Spatafora J.W."/>
            <person name="Visel A."/>
            <person name="Grigoriev I.V."/>
        </authorList>
    </citation>
    <scope>NUCLEOTIDE SEQUENCE [LARGE SCALE GENOMIC DNA]</scope>
    <source>
        <strain evidence="4 5">12-1054</strain>
    </source>
</reference>
<keyword evidence="3" id="KW-0486">Methionine biosynthesis</keyword>
<dbReference type="EMBL" id="MCFI01000014">
    <property type="protein sequence ID" value="ORY79884.1"/>
    <property type="molecule type" value="Genomic_DNA"/>
</dbReference>
<dbReference type="Gene3D" id="3.40.50.1000">
    <property type="entry name" value="HAD superfamily/HAD-like"/>
    <property type="match status" value="1"/>
</dbReference>
<evidence type="ECO:0000256" key="2">
    <source>
        <dbReference type="ARBA" id="ARBA00022801"/>
    </source>
</evidence>
<dbReference type="RefSeq" id="XP_040724018.1">
    <property type="nucleotide sequence ID" value="XM_040869666.1"/>
</dbReference>
<comment type="caution">
    <text evidence="4">The sequence shown here is derived from an EMBL/GenBank/DDBJ whole genome shotgun (WGS) entry which is preliminary data.</text>
</comment>